<dbReference type="PRINTS" id="PR00455">
    <property type="entry name" value="HTHTETR"/>
</dbReference>
<accession>A0AAW8F1G4</accession>
<dbReference type="EMBL" id="JAUSXV010000001">
    <property type="protein sequence ID" value="MDQ0649646.1"/>
    <property type="molecule type" value="Genomic_DNA"/>
</dbReference>
<evidence type="ECO:0000256" key="2">
    <source>
        <dbReference type="PROSITE-ProRule" id="PRU00335"/>
    </source>
</evidence>
<dbReference type="InterPro" id="IPR050109">
    <property type="entry name" value="HTH-type_TetR-like_transc_reg"/>
</dbReference>
<dbReference type="InterPro" id="IPR001647">
    <property type="entry name" value="HTH_TetR"/>
</dbReference>
<dbReference type="GO" id="GO:0000976">
    <property type="term" value="F:transcription cis-regulatory region binding"/>
    <property type="evidence" value="ECO:0007669"/>
    <property type="project" value="TreeGrafter"/>
</dbReference>
<dbReference type="SUPFAM" id="SSF46689">
    <property type="entry name" value="Homeodomain-like"/>
    <property type="match status" value="1"/>
</dbReference>
<dbReference type="PANTHER" id="PTHR30055">
    <property type="entry name" value="HTH-TYPE TRANSCRIPTIONAL REGULATOR RUTR"/>
    <property type="match status" value="1"/>
</dbReference>
<evidence type="ECO:0000256" key="1">
    <source>
        <dbReference type="ARBA" id="ARBA00023125"/>
    </source>
</evidence>
<dbReference type="InterPro" id="IPR009057">
    <property type="entry name" value="Homeodomain-like_sf"/>
</dbReference>
<evidence type="ECO:0000259" key="3">
    <source>
        <dbReference type="PROSITE" id="PS50977"/>
    </source>
</evidence>
<feature type="DNA-binding region" description="H-T-H motif" evidence="2">
    <location>
        <begin position="24"/>
        <end position="43"/>
    </location>
</feature>
<dbReference type="GO" id="GO:0003700">
    <property type="term" value="F:DNA-binding transcription factor activity"/>
    <property type="evidence" value="ECO:0007669"/>
    <property type="project" value="TreeGrafter"/>
</dbReference>
<protein>
    <submittedName>
        <fullName evidence="4">AcrR family transcriptional regulator</fullName>
    </submittedName>
</protein>
<dbReference type="RefSeq" id="WP_307299130.1">
    <property type="nucleotide sequence ID" value="NZ_JAUSXV010000001.1"/>
</dbReference>
<comment type="caution">
    <text evidence="4">The sequence shown here is derived from an EMBL/GenBank/DDBJ whole genome shotgun (WGS) entry which is preliminary data.</text>
</comment>
<feature type="domain" description="HTH tetR-type" evidence="3">
    <location>
        <begin position="1"/>
        <end position="61"/>
    </location>
</feature>
<dbReference type="Pfam" id="PF00440">
    <property type="entry name" value="TetR_N"/>
    <property type="match status" value="1"/>
</dbReference>
<organism evidence="4 5">
    <name type="scientific">Microbacterium natoriense</name>
    <dbReference type="NCBI Taxonomy" id="284570"/>
    <lineage>
        <taxon>Bacteria</taxon>
        <taxon>Bacillati</taxon>
        <taxon>Actinomycetota</taxon>
        <taxon>Actinomycetes</taxon>
        <taxon>Micrococcales</taxon>
        <taxon>Microbacteriaceae</taxon>
        <taxon>Microbacterium</taxon>
    </lineage>
</organism>
<evidence type="ECO:0000313" key="5">
    <source>
        <dbReference type="Proteomes" id="UP001244427"/>
    </source>
</evidence>
<keyword evidence="1 2" id="KW-0238">DNA-binding</keyword>
<dbReference type="PANTHER" id="PTHR30055:SF219">
    <property type="entry name" value="TRANSCRIPTIONAL REGULATORY PROTEIN"/>
    <property type="match status" value="1"/>
</dbReference>
<dbReference type="AlphaFoldDB" id="A0AAW8F1G4"/>
<dbReference type="Proteomes" id="UP001244427">
    <property type="component" value="Unassembled WGS sequence"/>
</dbReference>
<reference evidence="4 5" key="1">
    <citation type="submission" date="2023-07" db="EMBL/GenBank/DDBJ databases">
        <title>Comparative genomics of wheat-associated soil bacteria to identify genetic determinants of phenazine resistance.</title>
        <authorList>
            <person name="Mouncey N."/>
        </authorList>
    </citation>
    <scope>NUCLEOTIDE SEQUENCE [LARGE SCALE GENOMIC DNA]</scope>
    <source>
        <strain evidence="4 5">W4I9-1</strain>
    </source>
</reference>
<evidence type="ECO:0000313" key="4">
    <source>
        <dbReference type="EMBL" id="MDQ0649646.1"/>
    </source>
</evidence>
<dbReference type="Gene3D" id="1.10.357.10">
    <property type="entry name" value="Tetracycline Repressor, domain 2"/>
    <property type="match status" value="1"/>
</dbReference>
<sequence>MGNREDLLAGARRAILERGVAKVTARDIAAEAGVSLAAIGYHFGSKDELVTAALLESVGDGIGDGMEAIVGETAALPLLDGFARLWDRMPEVFERNREALLASLENTVRVLRDADGAKALGEAAEQGYLGVAEQLRDAHPELGEDEVVAVAKLDFALVQSLGIMWLMNPESLPSGEEFARAVAVLARD</sequence>
<keyword evidence="5" id="KW-1185">Reference proteome</keyword>
<dbReference type="PROSITE" id="PS50977">
    <property type="entry name" value="HTH_TETR_2"/>
    <property type="match status" value="1"/>
</dbReference>
<proteinExistence type="predicted"/>
<gene>
    <name evidence="4" type="ORF">QFZ53_003842</name>
</gene>
<name>A0AAW8F1G4_9MICO</name>